<dbReference type="RefSeq" id="WP_166281543.1">
    <property type="nucleotide sequence ID" value="NZ_JTHE03000045.1"/>
</dbReference>
<sequence>MFSPNPRQHWGILLGLSGLFTRFNAVALAQSLNASPHPTPDIPEEILQTQVILEARSPLDGSPMTAASYAQLQEALGPPREEIPARLSPKLHRAATLLRLRKILRTILPVFLLLLHAPV</sequence>
<evidence type="ECO:0000313" key="1">
    <source>
        <dbReference type="EMBL" id="MCM1982866.1"/>
    </source>
</evidence>
<dbReference type="EMBL" id="JTHE03000045">
    <property type="protein sequence ID" value="MCM1982866.1"/>
    <property type="molecule type" value="Genomic_DNA"/>
</dbReference>
<dbReference type="AlphaFoldDB" id="A0ABD4T278"/>
<organism evidence="1 2">
    <name type="scientific">Lyngbya confervoides BDU141951</name>
    <dbReference type="NCBI Taxonomy" id="1574623"/>
    <lineage>
        <taxon>Bacteria</taxon>
        <taxon>Bacillati</taxon>
        <taxon>Cyanobacteriota</taxon>
        <taxon>Cyanophyceae</taxon>
        <taxon>Oscillatoriophycideae</taxon>
        <taxon>Oscillatoriales</taxon>
        <taxon>Microcoleaceae</taxon>
        <taxon>Lyngbya</taxon>
    </lineage>
</organism>
<dbReference type="Proteomes" id="UP000031561">
    <property type="component" value="Unassembled WGS sequence"/>
</dbReference>
<reference evidence="1 2" key="1">
    <citation type="journal article" date="2015" name="Genome Announc.">
        <title>Draft Genome Sequence of Filamentous Marine Cyanobacterium Lyngbya confervoides Strain BDU141951.</title>
        <authorList>
            <person name="Chandrababunaidu M.M."/>
            <person name="Sen D."/>
            <person name="Tripathy S."/>
        </authorList>
    </citation>
    <scope>NUCLEOTIDE SEQUENCE [LARGE SCALE GENOMIC DNA]</scope>
    <source>
        <strain evidence="1 2">BDU141951</strain>
    </source>
</reference>
<proteinExistence type="predicted"/>
<gene>
    <name evidence="1" type="ORF">QQ91_0008525</name>
</gene>
<name>A0ABD4T278_9CYAN</name>
<protein>
    <submittedName>
        <fullName evidence="1">Uncharacterized protein</fullName>
    </submittedName>
</protein>
<comment type="caution">
    <text evidence="1">The sequence shown here is derived from an EMBL/GenBank/DDBJ whole genome shotgun (WGS) entry which is preliminary data.</text>
</comment>
<accession>A0ABD4T278</accession>
<evidence type="ECO:0000313" key="2">
    <source>
        <dbReference type="Proteomes" id="UP000031561"/>
    </source>
</evidence>
<keyword evidence="2" id="KW-1185">Reference proteome</keyword>